<dbReference type="InterPro" id="IPR012373">
    <property type="entry name" value="Ferrdict_sens_TM"/>
</dbReference>
<proteinExistence type="predicted"/>
<reference evidence="3 4" key="1">
    <citation type="submission" date="2018-08" db="EMBL/GenBank/DDBJ databases">
        <title>Recombination of ecologically and evolutionarily significant loci maintains genetic cohesion in the Pseudomonas syringae species complex.</title>
        <authorList>
            <person name="Dillon M."/>
            <person name="Thakur S."/>
            <person name="Almeida R.N.D."/>
            <person name="Weir B.S."/>
            <person name="Guttman D.S."/>
        </authorList>
    </citation>
    <scope>NUCLEOTIDE SEQUENCE [LARGE SCALE GENOMIC DNA]</scope>
    <source>
        <strain evidence="3 4">ICMP 6917</strain>
    </source>
</reference>
<comment type="caution">
    <text evidence="3">The sequence shown here is derived from an EMBL/GenBank/DDBJ whole genome shotgun (WGS) entry which is preliminary data.</text>
</comment>
<dbReference type="EMBL" id="RBRY01000064">
    <property type="protein sequence ID" value="RMR58825.1"/>
    <property type="molecule type" value="Genomic_DNA"/>
</dbReference>
<dbReference type="Pfam" id="PF04773">
    <property type="entry name" value="FecR"/>
    <property type="match status" value="1"/>
</dbReference>
<dbReference type="GO" id="GO:0016989">
    <property type="term" value="F:sigma factor antagonist activity"/>
    <property type="evidence" value="ECO:0007669"/>
    <property type="project" value="TreeGrafter"/>
</dbReference>
<protein>
    <submittedName>
        <fullName evidence="3">FecR protein</fullName>
    </submittedName>
</protein>
<evidence type="ECO:0000259" key="1">
    <source>
        <dbReference type="Pfam" id="PF04773"/>
    </source>
</evidence>
<dbReference type="Pfam" id="PF16220">
    <property type="entry name" value="DUF4880"/>
    <property type="match status" value="1"/>
</dbReference>
<dbReference type="PANTHER" id="PTHR30273:SF2">
    <property type="entry name" value="PROTEIN FECR"/>
    <property type="match status" value="1"/>
</dbReference>
<evidence type="ECO:0000313" key="3">
    <source>
        <dbReference type="EMBL" id="RMR58825.1"/>
    </source>
</evidence>
<feature type="domain" description="FecR N-terminal" evidence="2">
    <location>
        <begin position="19"/>
        <end position="61"/>
    </location>
</feature>
<dbReference type="Gene3D" id="2.60.120.1440">
    <property type="match status" value="1"/>
</dbReference>
<name>A0A3M4W442_PSECI</name>
<sequence length="325" mass="35594">MNLNAESLNKSDISPAVARQAVGWMIEMQEGGLDSRRQQAWQQWLNGNSEHQRAWAHIQRVNQRLSGLSSPLAHAALNAPSSSGRRQALKLLLLLGAGSAAGWGLREQIALQPLLADLRSSVGEQRKETLSDGTQVQLNTASALDVRFDAGQRFIKLLQGEILMTVTADSRPLNLLTAQGTVHASTAATRFNLRQLDGRTQLAVLDGSLEISPGAHVGPPLRLQARQQVTFSRDAWDPVRPTDASTGAWAEGMLVASHMKLADFLAELGRYRRGRLNCDAKVANLLISGSYPLADSERILDMLEVALPVRVQRFTRYWVSVQARA</sequence>
<dbReference type="AlphaFoldDB" id="A0A3M4W442"/>
<dbReference type="InterPro" id="IPR032623">
    <property type="entry name" value="FecR_N"/>
</dbReference>
<accession>A0A3M4W442</accession>
<dbReference type="PIRSF" id="PIRSF018266">
    <property type="entry name" value="FecR"/>
    <property type="match status" value="1"/>
</dbReference>
<evidence type="ECO:0000259" key="2">
    <source>
        <dbReference type="Pfam" id="PF16220"/>
    </source>
</evidence>
<evidence type="ECO:0000313" key="4">
    <source>
        <dbReference type="Proteomes" id="UP000278332"/>
    </source>
</evidence>
<organism evidence="3 4">
    <name type="scientific">Pseudomonas cichorii</name>
    <dbReference type="NCBI Taxonomy" id="36746"/>
    <lineage>
        <taxon>Bacteria</taxon>
        <taxon>Pseudomonadati</taxon>
        <taxon>Pseudomonadota</taxon>
        <taxon>Gammaproteobacteria</taxon>
        <taxon>Pseudomonadales</taxon>
        <taxon>Pseudomonadaceae</taxon>
        <taxon>Pseudomonas</taxon>
    </lineage>
</organism>
<dbReference type="PANTHER" id="PTHR30273">
    <property type="entry name" value="PERIPLASMIC SIGNAL SENSOR AND SIGMA FACTOR ACTIVATOR FECR-RELATED"/>
    <property type="match status" value="1"/>
</dbReference>
<gene>
    <name evidence="3" type="ORF">ALP84_100261</name>
</gene>
<feature type="domain" description="FecR protein" evidence="1">
    <location>
        <begin position="117"/>
        <end position="209"/>
    </location>
</feature>
<dbReference type="Proteomes" id="UP000278332">
    <property type="component" value="Unassembled WGS sequence"/>
</dbReference>
<dbReference type="RefSeq" id="WP_122320986.1">
    <property type="nucleotide sequence ID" value="NZ_RBRY01000064.1"/>
</dbReference>
<dbReference type="InterPro" id="IPR006860">
    <property type="entry name" value="FecR"/>
</dbReference>